<organism evidence="9 10">
    <name type="scientific">Legionella geestiana</name>
    <dbReference type="NCBI Taxonomy" id="45065"/>
    <lineage>
        <taxon>Bacteria</taxon>
        <taxon>Pseudomonadati</taxon>
        <taxon>Pseudomonadota</taxon>
        <taxon>Gammaproteobacteria</taxon>
        <taxon>Legionellales</taxon>
        <taxon>Legionellaceae</taxon>
        <taxon>Legionella</taxon>
    </lineage>
</organism>
<feature type="transmembrane region" description="Helical" evidence="8">
    <location>
        <begin position="59"/>
        <end position="86"/>
    </location>
</feature>
<dbReference type="STRING" id="45065.Lgee_2044"/>
<sequence>MKRLARKGFAALVYACLYLPIFVLVIYSFNNARYSMQWSGVTTRWYRALFNDSSLWDAFLHSTLLGVCSAFVTTLLGTLVCIHFFLHREVRRRVLFSLLLLLVIIPDLVLGIALLIFFNVSGFPFGFWTLLTAHITFCLPFVVLTVNSRIQTLDPNLYWSALDLGASRKSAYVRVLLPLLWPAVFSAFLLCFTLSFDDVIISYFVAGPDYNILPLTIYSMVRTGVSPELNALCTITFLLSMLLVILAHRLSRNTP</sequence>
<dbReference type="CDD" id="cd06261">
    <property type="entry name" value="TM_PBP2"/>
    <property type="match status" value="1"/>
</dbReference>
<feature type="transmembrane region" description="Helical" evidence="8">
    <location>
        <begin position="9"/>
        <end position="29"/>
    </location>
</feature>
<evidence type="ECO:0000256" key="8">
    <source>
        <dbReference type="RuleBase" id="RU363032"/>
    </source>
</evidence>
<evidence type="ECO:0000256" key="5">
    <source>
        <dbReference type="ARBA" id="ARBA00022692"/>
    </source>
</evidence>
<dbReference type="Gene3D" id="1.10.3720.10">
    <property type="entry name" value="MetI-like"/>
    <property type="match status" value="1"/>
</dbReference>
<name>A0A0W0TN87_9GAMM</name>
<comment type="subcellular location">
    <subcellularLocation>
        <location evidence="1 8">Cell membrane</location>
        <topology evidence="1 8">Multi-pass membrane protein</topology>
    </subcellularLocation>
</comment>
<evidence type="ECO:0000256" key="4">
    <source>
        <dbReference type="ARBA" id="ARBA00022475"/>
    </source>
</evidence>
<keyword evidence="6 8" id="KW-1133">Transmembrane helix</keyword>
<dbReference type="GO" id="GO:0005886">
    <property type="term" value="C:plasma membrane"/>
    <property type="evidence" value="ECO:0007669"/>
    <property type="project" value="UniProtKB-SubCell"/>
</dbReference>
<dbReference type="GO" id="GO:0055085">
    <property type="term" value="P:transmembrane transport"/>
    <property type="evidence" value="ECO:0007669"/>
    <property type="project" value="InterPro"/>
</dbReference>
<evidence type="ECO:0000256" key="3">
    <source>
        <dbReference type="ARBA" id="ARBA00022448"/>
    </source>
</evidence>
<accession>A0A0W0TN87</accession>
<dbReference type="InterPro" id="IPR000515">
    <property type="entry name" value="MetI-like"/>
</dbReference>
<comment type="similarity">
    <text evidence="2">Belongs to the binding-protein-dependent transport system permease family. CysTW subfamily.</text>
</comment>
<feature type="transmembrane region" description="Helical" evidence="8">
    <location>
        <begin position="175"/>
        <end position="196"/>
    </location>
</feature>
<dbReference type="EMBL" id="LNYC01000073">
    <property type="protein sequence ID" value="KTC97073.1"/>
    <property type="molecule type" value="Genomic_DNA"/>
</dbReference>
<keyword evidence="10" id="KW-1185">Reference proteome</keyword>
<proteinExistence type="inferred from homology"/>
<evidence type="ECO:0000256" key="2">
    <source>
        <dbReference type="ARBA" id="ARBA00007069"/>
    </source>
</evidence>
<feature type="transmembrane region" description="Helical" evidence="8">
    <location>
        <begin position="229"/>
        <end position="247"/>
    </location>
</feature>
<dbReference type="PANTHER" id="PTHR43848">
    <property type="entry name" value="PUTRESCINE TRANSPORT SYSTEM PERMEASE PROTEIN POTI"/>
    <property type="match status" value="1"/>
</dbReference>
<dbReference type="RefSeq" id="WP_028387360.1">
    <property type="nucleotide sequence ID" value="NZ_CAAAHN010000004.1"/>
</dbReference>
<dbReference type="OrthoDB" id="9782004at2"/>
<gene>
    <name evidence="9" type="primary">potC</name>
    <name evidence="9" type="ORF">Lgee_2044</name>
</gene>
<protein>
    <submittedName>
        <fullName evidence="9">Spermidine/putrescine transport system permease potC</fullName>
    </submittedName>
</protein>
<dbReference type="InterPro" id="IPR035906">
    <property type="entry name" value="MetI-like_sf"/>
</dbReference>
<dbReference type="Pfam" id="PF00528">
    <property type="entry name" value="BPD_transp_1"/>
    <property type="match status" value="1"/>
</dbReference>
<evidence type="ECO:0000313" key="9">
    <source>
        <dbReference type="EMBL" id="KTC97073.1"/>
    </source>
</evidence>
<comment type="caution">
    <text evidence="9">The sequence shown here is derived from an EMBL/GenBank/DDBJ whole genome shotgun (WGS) entry which is preliminary data.</text>
</comment>
<evidence type="ECO:0000313" key="10">
    <source>
        <dbReference type="Proteomes" id="UP000054785"/>
    </source>
</evidence>
<keyword evidence="3 8" id="KW-0813">Transport</keyword>
<feature type="transmembrane region" description="Helical" evidence="8">
    <location>
        <begin position="98"/>
        <end position="119"/>
    </location>
</feature>
<evidence type="ECO:0000256" key="1">
    <source>
        <dbReference type="ARBA" id="ARBA00004651"/>
    </source>
</evidence>
<keyword evidence="7 8" id="KW-0472">Membrane</keyword>
<keyword evidence="5 8" id="KW-0812">Transmembrane</keyword>
<dbReference type="PANTHER" id="PTHR43848:SF2">
    <property type="entry name" value="PUTRESCINE TRANSPORT SYSTEM PERMEASE PROTEIN POTI"/>
    <property type="match status" value="1"/>
</dbReference>
<feature type="transmembrane region" description="Helical" evidence="8">
    <location>
        <begin position="125"/>
        <end position="146"/>
    </location>
</feature>
<evidence type="ECO:0000256" key="7">
    <source>
        <dbReference type="ARBA" id="ARBA00023136"/>
    </source>
</evidence>
<keyword evidence="4" id="KW-1003">Cell membrane</keyword>
<dbReference type="AlphaFoldDB" id="A0A0W0TN87"/>
<evidence type="ECO:0000256" key="6">
    <source>
        <dbReference type="ARBA" id="ARBA00022989"/>
    </source>
</evidence>
<dbReference type="Proteomes" id="UP000054785">
    <property type="component" value="Unassembled WGS sequence"/>
</dbReference>
<dbReference type="PATRIC" id="fig|45065.4.peg.2219"/>
<dbReference type="SUPFAM" id="SSF161098">
    <property type="entry name" value="MetI-like"/>
    <property type="match status" value="1"/>
</dbReference>
<dbReference type="PROSITE" id="PS50928">
    <property type="entry name" value="ABC_TM1"/>
    <property type="match status" value="1"/>
</dbReference>
<reference evidence="9 10" key="1">
    <citation type="submission" date="2015-11" db="EMBL/GenBank/DDBJ databases">
        <title>Genomic analysis of 38 Legionella species identifies large and diverse effector repertoires.</title>
        <authorList>
            <person name="Burstein D."/>
            <person name="Amaro F."/>
            <person name="Zusman T."/>
            <person name="Lifshitz Z."/>
            <person name="Cohen O."/>
            <person name="Gilbert J.A."/>
            <person name="Pupko T."/>
            <person name="Shuman H.A."/>
            <person name="Segal G."/>
        </authorList>
    </citation>
    <scope>NUCLEOTIDE SEQUENCE [LARGE SCALE GENOMIC DNA]</scope>
    <source>
        <strain evidence="9 10">ATCC 49504</strain>
    </source>
</reference>
<dbReference type="InterPro" id="IPR051789">
    <property type="entry name" value="Bact_Polyamine_Transport"/>
</dbReference>